<protein>
    <submittedName>
        <fullName evidence="1">Uncharacterized protein</fullName>
    </submittedName>
</protein>
<name>A0A0K2USM2_LEPSM</name>
<sequence length="105" mass="11525">HELARFSTHGISSFVFTFTSFSASLNDLIVVDDFLVVVTISKTLFFNVDKAGTWRKASSTIKFNECAKHPIDCIFLNLCPLTAAITLFALSIEIATSLSPSFKST</sequence>
<organism evidence="1">
    <name type="scientific">Lepeophtheirus salmonis</name>
    <name type="common">Salmon louse</name>
    <name type="synonym">Caligus salmonis</name>
    <dbReference type="NCBI Taxonomy" id="72036"/>
    <lineage>
        <taxon>Eukaryota</taxon>
        <taxon>Metazoa</taxon>
        <taxon>Ecdysozoa</taxon>
        <taxon>Arthropoda</taxon>
        <taxon>Crustacea</taxon>
        <taxon>Multicrustacea</taxon>
        <taxon>Hexanauplia</taxon>
        <taxon>Copepoda</taxon>
        <taxon>Siphonostomatoida</taxon>
        <taxon>Caligidae</taxon>
        <taxon>Lepeophtheirus</taxon>
    </lineage>
</organism>
<reference evidence="1" key="1">
    <citation type="submission" date="2014-05" db="EMBL/GenBank/DDBJ databases">
        <authorList>
            <person name="Chronopoulou M."/>
        </authorList>
    </citation>
    <scope>NUCLEOTIDE SEQUENCE</scope>
    <source>
        <tissue evidence="1">Whole organism</tissue>
    </source>
</reference>
<dbReference type="AlphaFoldDB" id="A0A0K2USM2"/>
<evidence type="ECO:0000313" key="1">
    <source>
        <dbReference type="EMBL" id="CDW40716.1"/>
    </source>
</evidence>
<accession>A0A0K2USM2</accession>
<proteinExistence type="predicted"/>
<dbReference type="EMBL" id="HACA01023355">
    <property type="protein sequence ID" value="CDW40716.1"/>
    <property type="molecule type" value="Transcribed_RNA"/>
</dbReference>
<feature type="non-terminal residue" evidence="1">
    <location>
        <position position="1"/>
    </location>
</feature>